<evidence type="ECO:0000256" key="2">
    <source>
        <dbReference type="ARBA" id="ARBA00009306"/>
    </source>
</evidence>
<evidence type="ECO:0000256" key="5">
    <source>
        <dbReference type="ARBA" id="ARBA00022692"/>
    </source>
</evidence>
<evidence type="ECO:0000256" key="4">
    <source>
        <dbReference type="ARBA" id="ARBA00022475"/>
    </source>
</evidence>
<evidence type="ECO:0000256" key="1">
    <source>
        <dbReference type="ARBA" id="ARBA00004651"/>
    </source>
</evidence>
<dbReference type="InterPro" id="IPR035906">
    <property type="entry name" value="MetI-like_sf"/>
</dbReference>
<keyword evidence="4" id="KW-1003">Cell membrane</keyword>
<reference evidence="11 12" key="1">
    <citation type="submission" date="2019-11" db="EMBL/GenBank/DDBJ databases">
        <authorList>
            <person name="Dong K."/>
        </authorList>
    </citation>
    <scope>NUCLEOTIDE SEQUENCE [LARGE SCALE GENOMIC DNA]</scope>
    <source>
        <strain evidence="11 12">JCM 17370</strain>
    </source>
</reference>
<dbReference type="Gene3D" id="1.10.3720.10">
    <property type="entry name" value="MetI-like"/>
    <property type="match status" value="1"/>
</dbReference>
<evidence type="ECO:0000256" key="3">
    <source>
        <dbReference type="ARBA" id="ARBA00022448"/>
    </source>
</evidence>
<feature type="transmembrane region" description="Helical" evidence="9">
    <location>
        <begin position="181"/>
        <end position="198"/>
    </location>
</feature>
<keyword evidence="12" id="KW-1185">Reference proteome</keyword>
<dbReference type="CDD" id="cd06261">
    <property type="entry name" value="TM_PBP2"/>
    <property type="match status" value="1"/>
</dbReference>
<dbReference type="GO" id="GO:0005886">
    <property type="term" value="C:plasma membrane"/>
    <property type="evidence" value="ECO:0007669"/>
    <property type="project" value="UniProtKB-SubCell"/>
</dbReference>
<dbReference type="Proteomes" id="UP000442533">
    <property type="component" value="Unassembled WGS sequence"/>
</dbReference>
<accession>A0A844H7E7</accession>
<protein>
    <submittedName>
        <fullName evidence="11">ABC transporter permease subunit</fullName>
    </submittedName>
</protein>
<dbReference type="RefSeq" id="WP_155065062.1">
    <property type="nucleotide sequence ID" value="NZ_WMIF01000018.1"/>
</dbReference>
<dbReference type="InterPro" id="IPR000515">
    <property type="entry name" value="MetI-like"/>
</dbReference>
<keyword evidence="3 9" id="KW-0813">Transport</keyword>
<feature type="domain" description="ABC transmembrane type-1" evidence="10">
    <location>
        <begin position="71"/>
        <end position="255"/>
    </location>
</feature>
<evidence type="ECO:0000259" key="10">
    <source>
        <dbReference type="PROSITE" id="PS50928"/>
    </source>
</evidence>
<keyword evidence="6 9" id="KW-1133">Transmembrane helix</keyword>
<dbReference type="FunFam" id="1.10.3720.10:FF:000003">
    <property type="entry name" value="Aliphatic sulfonate ABC transporter permease"/>
    <property type="match status" value="1"/>
</dbReference>
<feature type="transmembrane region" description="Helical" evidence="9">
    <location>
        <begin position="204"/>
        <end position="224"/>
    </location>
</feature>
<evidence type="ECO:0000256" key="6">
    <source>
        <dbReference type="ARBA" id="ARBA00022989"/>
    </source>
</evidence>
<evidence type="ECO:0000256" key="8">
    <source>
        <dbReference type="ARBA" id="ARBA00056719"/>
    </source>
</evidence>
<dbReference type="AlphaFoldDB" id="A0A844H7E7"/>
<evidence type="ECO:0000313" key="12">
    <source>
        <dbReference type="Proteomes" id="UP000442533"/>
    </source>
</evidence>
<comment type="subcellular location">
    <subcellularLocation>
        <location evidence="1 9">Cell membrane</location>
        <topology evidence="1 9">Multi-pass membrane protein</topology>
    </subcellularLocation>
</comment>
<feature type="transmembrane region" description="Helical" evidence="9">
    <location>
        <begin position="79"/>
        <end position="99"/>
    </location>
</feature>
<feature type="transmembrane region" description="Helical" evidence="9">
    <location>
        <begin position="25"/>
        <end position="47"/>
    </location>
</feature>
<dbReference type="EMBL" id="WMIF01000018">
    <property type="protein sequence ID" value="MTH35513.1"/>
    <property type="molecule type" value="Genomic_DNA"/>
</dbReference>
<feature type="transmembrane region" description="Helical" evidence="9">
    <location>
        <begin position="231"/>
        <end position="251"/>
    </location>
</feature>
<name>A0A844H7E7_9RHOB</name>
<keyword evidence="7 9" id="KW-0472">Membrane</keyword>
<dbReference type="GO" id="GO:0042918">
    <property type="term" value="P:alkanesulfonate transmembrane transport"/>
    <property type="evidence" value="ECO:0007669"/>
    <property type="project" value="UniProtKB-ARBA"/>
</dbReference>
<keyword evidence="5 9" id="KW-0812">Transmembrane</keyword>
<comment type="function">
    <text evidence="8">Probably part of an ABC transporter complex. Probably responsible for the translocation of the substrate across the membrane.</text>
</comment>
<dbReference type="PANTHER" id="PTHR30151">
    <property type="entry name" value="ALKANE SULFONATE ABC TRANSPORTER-RELATED, MEMBRANE SUBUNIT"/>
    <property type="match status" value="1"/>
</dbReference>
<sequence>MSLAETLNRARFAGWRPGLPSAQSLLPYAVPAAILLLWELAGATGYLSDTVMPRPSTILATGARMTASGELVNHLGVSAARALAGLVVGGGIGFALGVANGVSRRSELLTDTTLQMVRNIPHLALIPLVILWFGIGEGAKLFLVALGVFFPIYLNTLHGIRNVDPQLIEMGRAYGMNGRTLFRRVVLPGALPSIFVGLRYGLGIMWLTLIVAETLSASSGLGYMAMQAREFMVLDVVVLAILLYAALGKLADTLTRALERRVLKWSPAYANH</sequence>
<dbReference type="PANTHER" id="PTHR30151:SF38">
    <property type="entry name" value="ALIPHATIC SULFONATES TRANSPORT PERMEASE PROTEIN SSUC-RELATED"/>
    <property type="match status" value="1"/>
</dbReference>
<dbReference type="SUPFAM" id="SSF161098">
    <property type="entry name" value="MetI-like"/>
    <property type="match status" value="1"/>
</dbReference>
<feature type="transmembrane region" description="Helical" evidence="9">
    <location>
        <begin position="141"/>
        <end position="160"/>
    </location>
</feature>
<comment type="caution">
    <text evidence="11">The sequence shown here is derived from an EMBL/GenBank/DDBJ whole genome shotgun (WGS) entry which is preliminary data.</text>
</comment>
<proteinExistence type="inferred from homology"/>
<gene>
    <name evidence="11" type="ORF">GL279_12970</name>
</gene>
<evidence type="ECO:0000313" key="11">
    <source>
        <dbReference type="EMBL" id="MTH35513.1"/>
    </source>
</evidence>
<evidence type="ECO:0000256" key="9">
    <source>
        <dbReference type="RuleBase" id="RU363032"/>
    </source>
</evidence>
<comment type="similarity">
    <text evidence="2 9">Belongs to the binding-protein-dependent transport system permease family.</text>
</comment>
<evidence type="ECO:0000256" key="7">
    <source>
        <dbReference type="ARBA" id="ARBA00023136"/>
    </source>
</evidence>
<feature type="transmembrane region" description="Helical" evidence="9">
    <location>
        <begin position="119"/>
        <end position="135"/>
    </location>
</feature>
<dbReference type="PROSITE" id="PS50928">
    <property type="entry name" value="ABC_TM1"/>
    <property type="match status" value="1"/>
</dbReference>
<organism evidence="11 12">
    <name type="scientific">Paracoccus limosus</name>
    <dbReference type="NCBI Taxonomy" id="913252"/>
    <lineage>
        <taxon>Bacteria</taxon>
        <taxon>Pseudomonadati</taxon>
        <taxon>Pseudomonadota</taxon>
        <taxon>Alphaproteobacteria</taxon>
        <taxon>Rhodobacterales</taxon>
        <taxon>Paracoccaceae</taxon>
        <taxon>Paracoccus</taxon>
    </lineage>
</organism>
<dbReference type="Pfam" id="PF00528">
    <property type="entry name" value="BPD_transp_1"/>
    <property type="match status" value="1"/>
</dbReference>
<dbReference type="OrthoDB" id="7856646at2"/>